<dbReference type="Pfam" id="PF00089">
    <property type="entry name" value="Trypsin"/>
    <property type="match status" value="1"/>
</dbReference>
<evidence type="ECO:0000256" key="4">
    <source>
        <dbReference type="ARBA" id="ARBA00022670"/>
    </source>
</evidence>
<dbReference type="InterPro" id="IPR043504">
    <property type="entry name" value="Peptidase_S1_PA_chymotrypsin"/>
</dbReference>
<keyword evidence="11 14" id="KW-1015">Disulfide bond</keyword>
<dbReference type="PROSITE" id="PS00135">
    <property type="entry name" value="TRYPSIN_SER"/>
    <property type="match status" value="1"/>
</dbReference>
<comment type="caution">
    <text evidence="14">Lacks conserved residue(s) required for the propagation of feature annotation.</text>
</comment>
<feature type="domain" description="SRCR" evidence="20">
    <location>
        <begin position="710"/>
        <end position="820"/>
    </location>
</feature>
<evidence type="ECO:0000313" key="21">
    <source>
        <dbReference type="Proteomes" id="UP000694871"/>
    </source>
</evidence>
<dbReference type="InterPro" id="IPR013320">
    <property type="entry name" value="ConA-like_dom_sf"/>
</dbReference>
<dbReference type="PROSITE" id="PS50240">
    <property type="entry name" value="TRYPSIN_DOM"/>
    <property type="match status" value="1"/>
</dbReference>
<keyword evidence="5" id="KW-0812">Transmembrane</keyword>
<dbReference type="InterPro" id="IPR035914">
    <property type="entry name" value="Sperma_CUB_dom_sf"/>
</dbReference>
<dbReference type="InterPro" id="IPR001254">
    <property type="entry name" value="Trypsin_dom"/>
</dbReference>
<dbReference type="SUPFAM" id="SSF49899">
    <property type="entry name" value="Concanavalin A-like lectins/glucanases"/>
    <property type="match status" value="1"/>
</dbReference>
<evidence type="ECO:0000259" key="18">
    <source>
        <dbReference type="PROSITE" id="PS50060"/>
    </source>
</evidence>
<evidence type="ECO:0000259" key="19">
    <source>
        <dbReference type="PROSITE" id="PS50240"/>
    </source>
</evidence>
<gene>
    <name evidence="22" type="primary">TMPRSS15</name>
</gene>
<dbReference type="InterPro" id="IPR036055">
    <property type="entry name" value="LDL_receptor-like_sf"/>
</dbReference>
<dbReference type="Gene3D" id="3.30.70.960">
    <property type="entry name" value="SEA domain"/>
    <property type="match status" value="1"/>
</dbReference>
<dbReference type="InterPro" id="IPR001190">
    <property type="entry name" value="SRCR"/>
</dbReference>
<sequence>GSSHAAQGTFTMLSGASFSLALQDKSSMAFKSLAFDIQQMVDDIFQSSEVQNEYKRCEVLQFRNGSIIVVFSLFFVQWLSDVKIKNELALGIEGNKSVHLQTFFIDVSSIQAKPLAPCFIKHPKSGCIVLFYRALAIVNDWIFNFTLICFGATSPFSELEVSDVPFSDSKVLVELLDESPVPTRLNENDIPTLTGLAGLGTYTTSTPLATVVKCLPSDDLCNDGVSCIKKDKFCDGIPNCPDGSDEYKKTCATSCDGKFILMDTSGSFHSIHYPKPYISNLVCRWIIHVNQGLSIKINFTAFDTQQYVDTLNIYEGLGPGKILRASLWGSNPGTIHIFSNKATVEFATDYSENYIGFNATYTAFNTSELNNDQKIDCSFEDGFCYWVQDLNDDDEWERINGPTFPITSGPDFDHTTGNLSGYYISTPRVPGARTVRVRLLSLPLVPASDMFCLIFWYHMFGANVYRLSINITYEHDTEKTVFQKEGNYGNNWNYGQILLNETSNFKVAFDAIKRPGWDDVAIDDIGLTNGLCTESPYPEPTHIPTVPTTPFLPTDCGGPFDLWEPNTTFTSMNYPNKYPNLATCVWYLNAERGRNIQLHFQYFDLENIDDVVEIRDSGGAESLFLAVYTGKSPVPDIFSTTHQMTVLFITDKAGTKNGFVANFSTGYHLGVADSCAPKYYQCGSGECIPLVYLCDQTQHCKDKSDEADCVHLLNGSLILNGVVQFKIENNWYIACADSWTEELSSSTCHWLGFGTMNTSSPLQFDGNGPFVNVTKAINNSLILTPTKLCLNNLVIHLQCNDKPCGKRLVSQKSGTKIVGGTNAREGAWPWMVSLHFNSRPICGASLVSNEWLVTAAHCVYGRNVALSQWKALLGLHSTMNLSYPQTVMQEIDQIIINPHYNKRTKDSDIALMHLKFHINYTDYIQPICFPEKNKQYLPGTNCSIAGWGRTINQAGSVASILQEAEVPLITHKKCQQQMPEYNITENMMCAGYDQGGIDSCQGDSGGPLMCPENEKWFLAGVTSFGYQCALPHRPGVYVKVSQFVDWMKKIIR</sequence>
<reference evidence="22" key="1">
    <citation type="submission" date="2025-08" db="UniProtKB">
        <authorList>
            <consortium name="RefSeq"/>
        </authorList>
    </citation>
    <scope>IDENTIFICATION</scope>
</reference>
<dbReference type="InterPro" id="IPR036364">
    <property type="entry name" value="SEA_dom_sf"/>
</dbReference>
<dbReference type="InterPro" id="IPR033116">
    <property type="entry name" value="TRYPSIN_SER"/>
</dbReference>
<dbReference type="PANTHER" id="PTHR24252:SF16">
    <property type="entry name" value="TRANSMEMBRANE SERINE PROTEASE 15"/>
    <property type="match status" value="1"/>
</dbReference>
<feature type="domain" description="CUB" evidence="16">
    <location>
        <begin position="556"/>
        <end position="666"/>
    </location>
</feature>
<keyword evidence="8" id="KW-0735">Signal-anchor</keyword>
<dbReference type="SUPFAM" id="SSF49854">
    <property type="entry name" value="Spermadhesin, CUB domain"/>
    <property type="match status" value="2"/>
</dbReference>
<feature type="disulfide bond" evidence="13">
    <location>
        <begin position="682"/>
        <end position="700"/>
    </location>
</feature>
<dbReference type="PROSITE" id="PS01209">
    <property type="entry name" value="LDLRA_1"/>
    <property type="match status" value="2"/>
</dbReference>
<accession>A0ABM1K7S4</accession>
<dbReference type="PROSITE" id="PS50060">
    <property type="entry name" value="MAM_2"/>
    <property type="match status" value="1"/>
</dbReference>
<evidence type="ECO:0000256" key="6">
    <source>
        <dbReference type="ARBA" id="ARBA00022801"/>
    </source>
</evidence>
<dbReference type="SMART" id="SM00192">
    <property type="entry name" value="LDLa"/>
    <property type="match status" value="2"/>
</dbReference>
<dbReference type="CDD" id="cd00190">
    <property type="entry name" value="Tryp_SPc"/>
    <property type="match status" value="1"/>
</dbReference>
<evidence type="ECO:0000256" key="13">
    <source>
        <dbReference type="PROSITE-ProRule" id="PRU00124"/>
    </source>
</evidence>
<dbReference type="InterPro" id="IPR023415">
    <property type="entry name" value="LDLR_class-A_CS"/>
</dbReference>
<dbReference type="PROSITE" id="PS50287">
    <property type="entry name" value="SRCR_2"/>
    <property type="match status" value="1"/>
</dbReference>
<dbReference type="Gene3D" id="2.60.120.290">
    <property type="entry name" value="Spermadhesin, CUB domain"/>
    <property type="match status" value="2"/>
</dbReference>
<dbReference type="PROSITE" id="PS00134">
    <property type="entry name" value="TRYPSIN_HIS"/>
    <property type="match status" value="1"/>
</dbReference>
<dbReference type="InterPro" id="IPR000998">
    <property type="entry name" value="MAM_dom"/>
</dbReference>
<feature type="disulfide bond" evidence="13">
    <location>
        <begin position="675"/>
        <end position="687"/>
    </location>
</feature>
<keyword evidence="12" id="KW-0325">Glycoprotein</keyword>
<dbReference type="SUPFAM" id="SSF50494">
    <property type="entry name" value="Trypsin-like serine proteases"/>
    <property type="match status" value="1"/>
</dbReference>
<dbReference type="InterPro" id="IPR009003">
    <property type="entry name" value="Peptidase_S1_PA"/>
</dbReference>
<dbReference type="CDD" id="cd06263">
    <property type="entry name" value="MAM"/>
    <property type="match status" value="1"/>
</dbReference>
<keyword evidence="9" id="KW-1133">Transmembrane helix</keyword>
<dbReference type="InterPro" id="IPR002172">
    <property type="entry name" value="LDrepeatLR_classA_rpt"/>
</dbReference>
<dbReference type="Gene3D" id="2.60.120.200">
    <property type="match status" value="1"/>
</dbReference>
<evidence type="ECO:0000259" key="17">
    <source>
        <dbReference type="PROSITE" id="PS50024"/>
    </source>
</evidence>
<evidence type="ECO:0000259" key="20">
    <source>
        <dbReference type="PROSITE" id="PS50287"/>
    </source>
</evidence>
<evidence type="ECO:0000256" key="3">
    <source>
        <dbReference type="ARBA" id="ARBA00009931"/>
    </source>
</evidence>
<evidence type="ECO:0000256" key="10">
    <source>
        <dbReference type="ARBA" id="ARBA00023136"/>
    </source>
</evidence>
<comment type="similarity">
    <text evidence="2">Belongs to the peptidase S1 family. Snake venom subfamily.</text>
</comment>
<dbReference type="GeneID" id="107113039"/>
<dbReference type="PANTHER" id="PTHR24252">
    <property type="entry name" value="ACROSIN-RELATED"/>
    <property type="match status" value="1"/>
</dbReference>
<dbReference type="Proteomes" id="UP000694871">
    <property type="component" value="Unplaced"/>
</dbReference>
<feature type="disulfide bond" evidence="14">
    <location>
        <begin position="789"/>
        <end position="799"/>
    </location>
</feature>
<evidence type="ECO:0000313" key="22">
    <source>
        <dbReference type="RefSeq" id="XP_015269761.1"/>
    </source>
</evidence>
<dbReference type="PROSITE" id="PS50024">
    <property type="entry name" value="SEA"/>
    <property type="match status" value="1"/>
</dbReference>
<dbReference type="InterPro" id="IPR018114">
    <property type="entry name" value="TRYPSIN_HIS"/>
</dbReference>
<evidence type="ECO:0000256" key="1">
    <source>
        <dbReference type="ARBA" id="ARBA00004606"/>
    </source>
</evidence>
<proteinExistence type="inferred from homology"/>
<dbReference type="Pfam" id="PF00431">
    <property type="entry name" value="CUB"/>
    <property type="match status" value="2"/>
</dbReference>
<protein>
    <submittedName>
        <fullName evidence="22">Enteropeptidase</fullName>
    </submittedName>
</protein>
<feature type="domain" description="CUB" evidence="16">
    <location>
        <begin position="255"/>
        <end position="364"/>
    </location>
</feature>
<keyword evidence="6 15" id="KW-0378">Hydrolase</keyword>
<evidence type="ECO:0000256" key="11">
    <source>
        <dbReference type="ARBA" id="ARBA00023157"/>
    </source>
</evidence>
<feature type="non-terminal residue" evidence="22">
    <location>
        <position position="1"/>
    </location>
</feature>
<dbReference type="PROSITE" id="PS01180">
    <property type="entry name" value="CUB"/>
    <property type="match status" value="2"/>
</dbReference>
<dbReference type="SMART" id="SM00042">
    <property type="entry name" value="CUB"/>
    <property type="match status" value="2"/>
</dbReference>
<evidence type="ECO:0000256" key="9">
    <source>
        <dbReference type="ARBA" id="ARBA00022989"/>
    </source>
</evidence>
<dbReference type="Pfam" id="PF15494">
    <property type="entry name" value="SRCR_2"/>
    <property type="match status" value="1"/>
</dbReference>
<dbReference type="Pfam" id="PF01390">
    <property type="entry name" value="SEA"/>
    <property type="match status" value="1"/>
</dbReference>
<dbReference type="InterPro" id="IPR000082">
    <property type="entry name" value="SEA_dom"/>
</dbReference>
<dbReference type="InterPro" id="IPR000859">
    <property type="entry name" value="CUB_dom"/>
</dbReference>
<dbReference type="CDD" id="cd00112">
    <property type="entry name" value="LDLa"/>
    <property type="match status" value="2"/>
</dbReference>
<evidence type="ECO:0000256" key="2">
    <source>
        <dbReference type="ARBA" id="ARBA00009228"/>
    </source>
</evidence>
<keyword evidence="7 15" id="KW-0720">Serine protease</keyword>
<feature type="domain" description="MAM" evidence="18">
    <location>
        <begin position="375"/>
        <end position="534"/>
    </location>
</feature>
<organism evidence="21 22">
    <name type="scientific">Gekko japonicus</name>
    <name type="common">Schlegel's Japanese gecko</name>
    <dbReference type="NCBI Taxonomy" id="146911"/>
    <lineage>
        <taxon>Eukaryota</taxon>
        <taxon>Metazoa</taxon>
        <taxon>Chordata</taxon>
        <taxon>Craniata</taxon>
        <taxon>Vertebrata</taxon>
        <taxon>Euteleostomi</taxon>
        <taxon>Lepidosauria</taxon>
        <taxon>Squamata</taxon>
        <taxon>Bifurcata</taxon>
        <taxon>Gekkota</taxon>
        <taxon>Gekkonidae</taxon>
        <taxon>Gekkoninae</taxon>
        <taxon>Gekko</taxon>
    </lineage>
</organism>
<dbReference type="InterPro" id="IPR036772">
    <property type="entry name" value="SRCR-like_dom_sf"/>
</dbReference>
<name>A0ABM1K7S4_GEKJA</name>
<dbReference type="InterPro" id="IPR001314">
    <property type="entry name" value="Peptidase_S1A"/>
</dbReference>
<evidence type="ECO:0000256" key="7">
    <source>
        <dbReference type="ARBA" id="ARBA00022825"/>
    </source>
</evidence>
<dbReference type="PROSITE" id="PS50068">
    <property type="entry name" value="LDLRA_2"/>
    <property type="match status" value="2"/>
</dbReference>
<dbReference type="SUPFAM" id="SSF57424">
    <property type="entry name" value="LDL receptor-like module"/>
    <property type="match status" value="2"/>
</dbReference>
<dbReference type="Pfam" id="PF00629">
    <property type="entry name" value="MAM"/>
    <property type="match status" value="1"/>
</dbReference>
<dbReference type="Gene3D" id="4.10.400.10">
    <property type="entry name" value="Low-density Lipoprotein Receptor"/>
    <property type="match status" value="2"/>
</dbReference>
<evidence type="ECO:0000256" key="12">
    <source>
        <dbReference type="ARBA" id="ARBA00023180"/>
    </source>
</evidence>
<dbReference type="SUPFAM" id="SSF56487">
    <property type="entry name" value="SRCR-like"/>
    <property type="match status" value="1"/>
</dbReference>
<comment type="subcellular location">
    <subcellularLocation>
        <location evidence="1">Membrane</location>
        <topology evidence="1">Single-pass type II membrane protein</topology>
    </subcellularLocation>
</comment>
<dbReference type="SUPFAM" id="SSF82671">
    <property type="entry name" value="SEA domain"/>
    <property type="match status" value="1"/>
</dbReference>
<feature type="domain" description="Peptidase S1" evidence="19">
    <location>
        <begin position="817"/>
        <end position="1052"/>
    </location>
</feature>
<dbReference type="Pfam" id="PF00057">
    <property type="entry name" value="Ldl_recept_a"/>
    <property type="match status" value="2"/>
</dbReference>
<keyword evidence="4 15" id="KW-0645">Protease</keyword>
<keyword evidence="10" id="KW-0472">Membrane</keyword>
<feature type="disulfide bond" evidence="13">
    <location>
        <begin position="694"/>
        <end position="709"/>
    </location>
</feature>
<dbReference type="CDD" id="cd00041">
    <property type="entry name" value="CUB"/>
    <property type="match status" value="2"/>
</dbReference>
<evidence type="ECO:0000256" key="14">
    <source>
        <dbReference type="PROSITE-ProRule" id="PRU00196"/>
    </source>
</evidence>
<evidence type="ECO:0000256" key="8">
    <source>
        <dbReference type="ARBA" id="ARBA00022968"/>
    </source>
</evidence>
<dbReference type="RefSeq" id="XP_015269761.1">
    <property type="nucleotide sequence ID" value="XM_015414275.1"/>
</dbReference>
<dbReference type="SMART" id="SM00137">
    <property type="entry name" value="MAM"/>
    <property type="match status" value="1"/>
</dbReference>
<feature type="domain" description="SEA" evidence="17">
    <location>
        <begin position="2"/>
        <end position="117"/>
    </location>
</feature>
<evidence type="ECO:0000256" key="15">
    <source>
        <dbReference type="RuleBase" id="RU363034"/>
    </source>
</evidence>
<dbReference type="SMART" id="SM00020">
    <property type="entry name" value="Tryp_SPc"/>
    <property type="match status" value="1"/>
</dbReference>
<keyword evidence="21" id="KW-1185">Reference proteome</keyword>
<comment type="similarity">
    <text evidence="3">Belongs to the DMBT1 family.</text>
</comment>
<dbReference type="Gene3D" id="2.40.10.10">
    <property type="entry name" value="Trypsin-like serine proteases"/>
    <property type="match status" value="2"/>
</dbReference>
<evidence type="ECO:0000256" key="5">
    <source>
        <dbReference type="ARBA" id="ARBA00022692"/>
    </source>
</evidence>
<dbReference type="SMART" id="SM00200">
    <property type="entry name" value="SEA"/>
    <property type="match status" value="1"/>
</dbReference>
<evidence type="ECO:0000259" key="16">
    <source>
        <dbReference type="PROSITE" id="PS01180"/>
    </source>
</evidence>
<dbReference type="PRINTS" id="PR00722">
    <property type="entry name" value="CHYMOTRYPSIN"/>
</dbReference>